<comment type="caution">
    <text evidence="1">The sequence shown here is derived from an EMBL/GenBank/DDBJ whole genome shotgun (WGS) entry which is preliminary data.</text>
</comment>
<organism evidence="1">
    <name type="scientific">marine sediment metagenome</name>
    <dbReference type="NCBI Taxonomy" id="412755"/>
    <lineage>
        <taxon>unclassified sequences</taxon>
        <taxon>metagenomes</taxon>
        <taxon>ecological metagenomes</taxon>
    </lineage>
</organism>
<sequence>MKKSESFSVHEFFVKEGEEPLFEVGIHKYAIKDGDPNIWRNTKVRIECPEFKLEISLP</sequence>
<protein>
    <submittedName>
        <fullName evidence="1">Uncharacterized protein</fullName>
    </submittedName>
</protein>
<name>X1IVZ1_9ZZZZ</name>
<reference evidence="1" key="1">
    <citation type="journal article" date="2014" name="Front. Microbiol.">
        <title>High frequency of phylogenetically diverse reductive dehalogenase-homologous genes in deep subseafloor sedimentary metagenomes.</title>
        <authorList>
            <person name="Kawai M."/>
            <person name="Futagami T."/>
            <person name="Toyoda A."/>
            <person name="Takaki Y."/>
            <person name="Nishi S."/>
            <person name="Hori S."/>
            <person name="Arai W."/>
            <person name="Tsubouchi T."/>
            <person name="Morono Y."/>
            <person name="Uchiyama I."/>
            <person name="Ito T."/>
            <person name="Fujiyama A."/>
            <person name="Inagaki F."/>
            <person name="Takami H."/>
        </authorList>
    </citation>
    <scope>NUCLEOTIDE SEQUENCE</scope>
    <source>
        <strain evidence="1">Expedition CK06-06</strain>
    </source>
</reference>
<evidence type="ECO:0000313" key="1">
    <source>
        <dbReference type="EMBL" id="GAH73420.1"/>
    </source>
</evidence>
<dbReference type="AlphaFoldDB" id="X1IVZ1"/>
<accession>X1IVZ1</accession>
<feature type="non-terminal residue" evidence="1">
    <location>
        <position position="58"/>
    </location>
</feature>
<dbReference type="EMBL" id="BARU01033961">
    <property type="protein sequence ID" value="GAH73420.1"/>
    <property type="molecule type" value="Genomic_DNA"/>
</dbReference>
<proteinExistence type="predicted"/>
<gene>
    <name evidence="1" type="ORF">S03H2_53361</name>
</gene>